<comment type="caution">
    <text evidence="2">The sequence shown here is derived from an EMBL/GenBank/DDBJ whole genome shotgun (WGS) entry which is preliminary data.</text>
</comment>
<keyword evidence="3" id="KW-1185">Reference proteome</keyword>
<protein>
    <recommendedName>
        <fullName evidence="1">DUF4097 domain-containing protein</fullName>
    </recommendedName>
</protein>
<sequence length="252" mass="26647">MSVRPVAAIGALTLLLIGSIFYVQARDDDKLEYEHRNLVLDASQITALHAQTGAGKLRIVGVEGQQNITVEADIHRYDEVEPELKLVMEDGHASFIARFNESASWWHDSPYIDVVLTVPANLALSVKDGSGPIAIKRMSGDMEISDGSGSLHIDGGNNLVIRDGSGSIELRHINGNIALKDGSGSITIRDCGGDVKIADGSGSIEVNQIAGAVTINNGSGSINVTRAKSLNIVESGSGSVNYRDIEGEVSVN</sequence>
<dbReference type="OrthoDB" id="6195678at2"/>
<dbReference type="AlphaFoldDB" id="A0A094JBL7"/>
<organism evidence="2 3">
    <name type="scientific">Shewanella mangrovi</name>
    <dbReference type="NCBI Taxonomy" id="1515746"/>
    <lineage>
        <taxon>Bacteria</taxon>
        <taxon>Pseudomonadati</taxon>
        <taxon>Pseudomonadota</taxon>
        <taxon>Gammaproteobacteria</taxon>
        <taxon>Alteromonadales</taxon>
        <taxon>Shewanellaceae</taxon>
        <taxon>Shewanella</taxon>
    </lineage>
</organism>
<dbReference type="RefSeq" id="WP_037444563.1">
    <property type="nucleotide sequence ID" value="NZ_JPEO01000015.1"/>
</dbReference>
<dbReference type="Gene3D" id="2.160.20.120">
    <property type="match status" value="1"/>
</dbReference>
<proteinExistence type="predicted"/>
<dbReference type="Proteomes" id="UP000029264">
    <property type="component" value="Unassembled WGS sequence"/>
</dbReference>
<dbReference type="Pfam" id="PF13349">
    <property type="entry name" value="DUF4097"/>
    <property type="match status" value="1"/>
</dbReference>
<evidence type="ECO:0000313" key="2">
    <source>
        <dbReference type="EMBL" id="KFZ36657.1"/>
    </source>
</evidence>
<name>A0A094JBL7_9GAMM</name>
<dbReference type="EMBL" id="JPEO01000015">
    <property type="protein sequence ID" value="KFZ36657.1"/>
    <property type="molecule type" value="Genomic_DNA"/>
</dbReference>
<dbReference type="STRING" id="1515746.HR45_15310"/>
<evidence type="ECO:0000259" key="1">
    <source>
        <dbReference type="Pfam" id="PF13349"/>
    </source>
</evidence>
<evidence type="ECO:0000313" key="3">
    <source>
        <dbReference type="Proteomes" id="UP000029264"/>
    </source>
</evidence>
<accession>A0A094JBL7</accession>
<dbReference type="InterPro" id="IPR025164">
    <property type="entry name" value="Toastrack_DUF4097"/>
</dbReference>
<dbReference type="eggNOG" id="COG3595">
    <property type="taxonomic scope" value="Bacteria"/>
</dbReference>
<feature type="domain" description="DUF4097" evidence="1">
    <location>
        <begin position="114"/>
        <end position="241"/>
    </location>
</feature>
<gene>
    <name evidence="2" type="ORF">HR45_15310</name>
</gene>
<reference evidence="2 3" key="1">
    <citation type="submission" date="2014-06" db="EMBL/GenBank/DDBJ databases">
        <title>Shewanella sp. YQH10.</title>
        <authorList>
            <person name="Liu Y."/>
            <person name="Zeng R."/>
        </authorList>
    </citation>
    <scope>NUCLEOTIDE SEQUENCE [LARGE SCALE GENOMIC DNA]</scope>
    <source>
        <strain evidence="2 3">YQH10</strain>
    </source>
</reference>